<dbReference type="Proteomes" id="UP001432190">
    <property type="component" value="Chromosome"/>
</dbReference>
<evidence type="ECO:0000313" key="1">
    <source>
        <dbReference type="EMBL" id="WUP47285.1"/>
    </source>
</evidence>
<proteinExistence type="predicted"/>
<evidence type="ECO:0000313" key="2">
    <source>
        <dbReference type="Proteomes" id="UP001432190"/>
    </source>
</evidence>
<accession>A0ABZ1RYP7</accession>
<gene>
    <name evidence="1" type="ORF">OG994_16675</name>
</gene>
<reference evidence="1" key="1">
    <citation type="submission" date="2022-10" db="EMBL/GenBank/DDBJ databases">
        <title>The complete genomes of actinobacterial strains from the NBC collection.</title>
        <authorList>
            <person name="Joergensen T.S."/>
            <person name="Alvarez Arevalo M."/>
            <person name="Sterndorff E.B."/>
            <person name="Faurdal D."/>
            <person name="Vuksanovic O."/>
            <person name="Mourched A.-S."/>
            <person name="Charusanti P."/>
            <person name="Shaw S."/>
            <person name="Blin K."/>
            <person name="Weber T."/>
        </authorList>
    </citation>
    <scope>NUCLEOTIDE SEQUENCE</scope>
    <source>
        <strain evidence="1">NBC_00256</strain>
    </source>
</reference>
<dbReference type="RefSeq" id="WP_328850267.1">
    <property type="nucleotide sequence ID" value="NZ_CP108084.1"/>
</dbReference>
<organism evidence="1 2">
    <name type="scientific">Micromonospora globbae</name>
    <dbReference type="NCBI Taxonomy" id="1894969"/>
    <lineage>
        <taxon>Bacteria</taxon>
        <taxon>Bacillati</taxon>
        <taxon>Actinomycetota</taxon>
        <taxon>Actinomycetes</taxon>
        <taxon>Micromonosporales</taxon>
        <taxon>Micromonosporaceae</taxon>
        <taxon>Micromonospora</taxon>
    </lineage>
</organism>
<sequence>MTRDDKSPAERSLIARIAAAERWGRTVDRTAATEPARRAFRDRFEAQVPAEVTDPQRRAEMAEHLRRAWYQRLALKSAQARRARKNGEAA</sequence>
<dbReference type="EMBL" id="CP108084">
    <property type="protein sequence ID" value="WUP47285.1"/>
    <property type="molecule type" value="Genomic_DNA"/>
</dbReference>
<keyword evidence="2" id="KW-1185">Reference proteome</keyword>
<name>A0ABZ1RYP7_9ACTN</name>
<protein>
    <submittedName>
        <fullName evidence="1">Uncharacterized protein</fullName>
    </submittedName>
</protein>